<evidence type="ECO:0000313" key="2">
    <source>
        <dbReference type="EMBL" id="KAE8356358.1"/>
    </source>
</evidence>
<keyword evidence="3" id="KW-1185">Reference proteome</keyword>
<reference evidence="3" key="1">
    <citation type="submission" date="2019-04" db="EMBL/GenBank/DDBJ databases">
        <title>Friends and foes A comparative genomics studyof 23 Aspergillus species from section Flavi.</title>
        <authorList>
            <consortium name="DOE Joint Genome Institute"/>
            <person name="Kjaerbolling I."/>
            <person name="Vesth T."/>
            <person name="Frisvad J.C."/>
            <person name="Nybo J.L."/>
            <person name="Theobald S."/>
            <person name="Kildgaard S."/>
            <person name="Isbrandt T."/>
            <person name="Kuo A."/>
            <person name="Sato A."/>
            <person name="Lyhne E.K."/>
            <person name="Kogle M.E."/>
            <person name="Wiebenga A."/>
            <person name="Kun R.S."/>
            <person name="Lubbers R.J."/>
            <person name="Makela M.R."/>
            <person name="Barry K."/>
            <person name="Chovatia M."/>
            <person name="Clum A."/>
            <person name="Daum C."/>
            <person name="Haridas S."/>
            <person name="He G."/>
            <person name="LaButti K."/>
            <person name="Lipzen A."/>
            <person name="Mondo S."/>
            <person name="Riley R."/>
            <person name="Salamov A."/>
            <person name="Simmons B.A."/>
            <person name="Magnuson J.K."/>
            <person name="Henrissat B."/>
            <person name="Mortensen U.H."/>
            <person name="Larsen T.O."/>
            <person name="Devries R.P."/>
            <person name="Grigoriev I.V."/>
            <person name="Machida M."/>
            <person name="Baker S.E."/>
            <person name="Andersen M.R."/>
        </authorList>
    </citation>
    <scope>NUCLEOTIDE SEQUENCE [LARGE SCALE GENOMIC DNA]</scope>
    <source>
        <strain evidence="3">CBS 553.77</strain>
    </source>
</reference>
<dbReference type="AlphaFoldDB" id="A0A5N6ZG39"/>
<organism evidence="2 3">
    <name type="scientific">Aspergillus coremiiformis</name>
    <dbReference type="NCBI Taxonomy" id="138285"/>
    <lineage>
        <taxon>Eukaryota</taxon>
        <taxon>Fungi</taxon>
        <taxon>Dikarya</taxon>
        <taxon>Ascomycota</taxon>
        <taxon>Pezizomycotina</taxon>
        <taxon>Eurotiomycetes</taxon>
        <taxon>Eurotiomycetidae</taxon>
        <taxon>Eurotiales</taxon>
        <taxon>Aspergillaceae</taxon>
        <taxon>Aspergillus</taxon>
        <taxon>Aspergillus subgen. Circumdati</taxon>
    </lineage>
</organism>
<evidence type="ECO:0000313" key="3">
    <source>
        <dbReference type="Proteomes" id="UP000327118"/>
    </source>
</evidence>
<accession>A0A5N6ZG39</accession>
<proteinExistence type="predicted"/>
<evidence type="ECO:0000256" key="1">
    <source>
        <dbReference type="SAM" id="MobiDB-lite"/>
    </source>
</evidence>
<name>A0A5N6ZG39_9EURO</name>
<dbReference type="OrthoDB" id="5303703at2759"/>
<protein>
    <submittedName>
        <fullName evidence="2">Uncharacterized protein</fullName>
    </submittedName>
</protein>
<feature type="region of interest" description="Disordered" evidence="1">
    <location>
        <begin position="1"/>
        <end position="21"/>
    </location>
</feature>
<dbReference type="EMBL" id="ML739039">
    <property type="protein sequence ID" value="KAE8356358.1"/>
    <property type="molecule type" value="Genomic_DNA"/>
</dbReference>
<sequence length="236" mass="25840">MTLPALPSPAAIDGEHPRNPSTRIIHTSLAHPVTFDYEPPKDGSHPCQWCHNFTYGLLGLGKRTVEVLDFGNGRYIEVSGGHVAEGHEPSRMCVVCALERIHIMRCAAHRIVHLAGYQVDSFNFAAAYNSLVPIPGQGPPKKINPWCSLCPNPAFFGCSALQTVNKFQEPVNASSRDAIGCGLLLCERCEGLIHAARGDLAQVIMENEQRDFTFGSRADATYLLPGNDMYQFYIGS</sequence>
<dbReference type="Proteomes" id="UP000327118">
    <property type="component" value="Unassembled WGS sequence"/>
</dbReference>
<gene>
    <name evidence="2" type="ORF">BDV28DRAFT_127160</name>
</gene>